<dbReference type="Gene3D" id="3.40.50.2300">
    <property type="match status" value="1"/>
</dbReference>
<evidence type="ECO:0000313" key="10">
    <source>
        <dbReference type="EMBL" id="NVE95321.1"/>
    </source>
</evidence>
<dbReference type="Proteomes" id="UP000546031">
    <property type="component" value="Unassembled WGS sequence"/>
</dbReference>
<feature type="domain" description="Response regulatory" evidence="8">
    <location>
        <begin position="5"/>
        <end position="122"/>
    </location>
</feature>
<dbReference type="GO" id="GO:0000156">
    <property type="term" value="F:phosphorelay response regulator activity"/>
    <property type="evidence" value="ECO:0007669"/>
    <property type="project" value="InterPro"/>
</dbReference>
<gene>
    <name evidence="10" type="ORF">HUO12_10460</name>
</gene>
<protein>
    <recommendedName>
        <fullName evidence="4">protein-glutamate methylesterase</fullName>
        <ecNumber evidence="4">3.1.1.61</ecNumber>
    </recommendedName>
</protein>
<feature type="domain" description="CheB-type methylesterase" evidence="9">
    <location>
        <begin position="150"/>
        <end position="341"/>
    </location>
</feature>
<dbReference type="PANTHER" id="PTHR42872">
    <property type="entry name" value="PROTEIN-GLUTAMATE METHYLESTERASE/PROTEIN-GLUTAMINE GLUTAMINASE"/>
    <property type="match status" value="1"/>
</dbReference>
<proteinExistence type="predicted"/>
<dbReference type="PROSITE" id="PS50110">
    <property type="entry name" value="RESPONSE_REGULATORY"/>
    <property type="match status" value="1"/>
</dbReference>
<dbReference type="CDD" id="cd17541">
    <property type="entry name" value="REC_CheB-like"/>
    <property type="match status" value="1"/>
</dbReference>
<keyword evidence="3" id="KW-0378">Hydrolase</keyword>
<dbReference type="GO" id="GO:0008984">
    <property type="term" value="F:protein-glutamate methylesterase activity"/>
    <property type="evidence" value="ECO:0007669"/>
    <property type="project" value="UniProtKB-EC"/>
</dbReference>
<dbReference type="Gene3D" id="3.40.50.180">
    <property type="entry name" value="Methylesterase CheB, C-terminal domain"/>
    <property type="match status" value="1"/>
</dbReference>
<dbReference type="Pfam" id="PF00072">
    <property type="entry name" value="Response_reg"/>
    <property type="match status" value="1"/>
</dbReference>
<accession>A0A850HDX1</accession>
<evidence type="ECO:0000259" key="9">
    <source>
        <dbReference type="PROSITE" id="PS50122"/>
    </source>
</evidence>
<comment type="catalytic activity">
    <reaction evidence="5">
        <text>[protein]-L-glutamate 5-O-methyl ester + H2O = L-glutamyl-[protein] + methanol + H(+)</text>
        <dbReference type="Rhea" id="RHEA:23236"/>
        <dbReference type="Rhea" id="RHEA-COMP:10208"/>
        <dbReference type="Rhea" id="RHEA-COMP:10311"/>
        <dbReference type="ChEBI" id="CHEBI:15377"/>
        <dbReference type="ChEBI" id="CHEBI:15378"/>
        <dbReference type="ChEBI" id="CHEBI:17790"/>
        <dbReference type="ChEBI" id="CHEBI:29973"/>
        <dbReference type="ChEBI" id="CHEBI:82795"/>
        <dbReference type="EC" id="3.1.1.61"/>
    </reaction>
</comment>
<dbReference type="GO" id="GO:0005737">
    <property type="term" value="C:cytoplasm"/>
    <property type="evidence" value="ECO:0007669"/>
    <property type="project" value="InterPro"/>
</dbReference>
<reference evidence="10 11" key="1">
    <citation type="submission" date="2020-06" db="EMBL/GenBank/DDBJ databases">
        <title>Altererythrobacter lutimaris sp. nov., a marine bacterium isolated from a tidal flat.</title>
        <authorList>
            <person name="Kim D."/>
            <person name="Yoo Y."/>
            <person name="Kim J.-J."/>
        </authorList>
    </citation>
    <scope>NUCLEOTIDE SEQUENCE [LARGE SCALE GENOMIC DNA]</scope>
    <source>
        <strain evidence="10 11">JGD-16</strain>
    </source>
</reference>
<dbReference type="PANTHER" id="PTHR42872:SF6">
    <property type="entry name" value="PROTEIN-GLUTAMATE METHYLESTERASE_PROTEIN-GLUTAMINE GLUTAMINASE"/>
    <property type="match status" value="1"/>
</dbReference>
<organism evidence="10 11">
    <name type="scientific">Altererythrobacter lutimaris</name>
    <dbReference type="NCBI Taxonomy" id="2743979"/>
    <lineage>
        <taxon>Bacteria</taxon>
        <taxon>Pseudomonadati</taxon>
        <taxon>Pseudomonadota</taxon>
        <taxon>Alphaproteobacteria</taxon>
        <taxon>Sphingomonadales</taxon>
        <taxon>Erythrobacteraceae</taxon>
        <taxon>Altererythrobacter</taxon>
    </lineage>
</organism>
<feature type="modified residue" description="4-aspartylphosphate" evidence="7">
    <location>
        <position position="56"/>
    </location>
</feature>
<dbReference type="PIRSF" id="PIRSF000876">
    <property type="entry name" value="RR_chemtxs_CheB"/>
    <property type="match status" value="1"/>
</dbReference>
<evidence type="ECO:0000256" key="5">
    <source>
        <dbReference type="ARBA" id="ARBA00048267"/>
    </source>
</evidence>
<dbReference type="InterPro" id="IPR001789">
    <property type="entry name" value="Sig_transdc_resp-reg_receiver"/>
</dbReference>
<sequence>MKEARVLVVDDSAAMRALFCDILDQAKYVEVVGTARSAEEARDKIDELRPNVLTLDVEMPGMSGIEFLEEIMAEKPMPVVMLSSITQSGTGTAQKALELGAVDCFPKPLNASPEVFAESVAKLGEMVVNAANGETTSTASSGGDAGASSYTSNGTVVALAGGPSCLDTLRQILAAMPNNCPATLVLTDCDKSSAHEFVHKASSYAACKVALASGDQMLAPGTVYIAASGDHHILIEDPQNPVLRLADRDPVNGFRPSADLLFGALARSKIPCIAGLLEGDGEDGVRGLKMLDDTGRTVLLQQVSMSGKAQRIEAACREGAGGTPLAVSDFATRLLDLTRAE</sequence>
<keyword evidence="1" id="KW-0963">Cytoplasm</keyword>
<evidence type="ECO:0000256" key="1">
    <source>
        <dbReference type="ARBA" id="ARBA00022490"/>
    </source>
</evidence>
<evidence type="ECO:0000313" key="11">
    <source>
        <dbReference type="Proteomes" id="UP000546031"/>
    </source>
</evidence>
<dbReference type="InterPro" id="IPR035909">
    <property type="entry name" value="CheB_C"/>
</dbReference>
<dbReference type="SUPFAM" id="SSF52738">
    <property type="entry name" value="Methylesterase CheB, C-terminal domain"/>
    <property type="match status" value="1"/>
</dbReference>
<dbReference type="EC" id="3.1.1.61" evidence="4"/>
<dbReference type="InterPro" id="IPR011006">
    <property type="entry name" value="CheY-like_superfamily"/>
</dbReference>
<dbReference type="InterPro" id="IPR000673">
    <property type="entry name" value="Sig_transdc_resp-reg_Me-estase"/>
</dbReference>
<evidence type="ECO:0000256" key="6">
    <source>
        <dbReference type="PROSITE-ProRule" id="PRU00050"/>
    </source>
</evidence>
<keyword evidence="7" id="KW-0597">Phosphoprotein</keyword>
<dbReference type="RefSeq" id="WP_176273553.1">
    <property type="nucleotide sequence ID" value="NZ_JABWTA010000001.1"/>
</dbReference>
<name>A0A850HDX1_9SPHN</name>
<evidence type="ECO:0000256" key="2">
    <source>
        <dbReference type="ARBA" id="ARBA00022500"/>
    </source>
</evidence>
<dbReference type="Pfam" id="PF01339">
    <property type="entry name" value="CheB_methylest"/>
    <property type="match status" value="1"/>
</dbReference>
<keyword evidence="11" id="KW-1185">Reference proteome</keyword>
<keyword evidence="2" id="KW-0145">Chemotaxis</keyword>
<dbReference type="EMBL" id="JABWTA010000001">
    <property type="protein sequence ID" value="NVE95321.1"/>
    <property type="molecule type" value="Genomic_DNA"/>
</dbReference>
<dbReference type="PROSITE" id="PS50122">
    <property type="entry name" value="CHEB"/>
    <property type="match status" value="1"/>
</dbReference>
<evidence type="ECO:0000256" key="3">
    <source>
        <dbReference type="ARBA" id="ARBA00022801"/>
    </source>
</evidence>
<comment type="caution">
    <text evidence="10">The sequence shown here is derived from an EMBL/GenBank/DDBJ whole genome shotgun (WGS) entry which is preliminary data.</text>
</comment>
<dbReference type="AlphaFoldDB" id="A0A850HDX1"/>
<evidence type="ECO:0000256" key="4">
    <source>
        <dbReference type="ARBA" id="ARBA00039140"/>
    </source>
</evidence>
<evidence type="ECO:0000259" key="8">
    <source>
        <dbReference type="PROSITE" id="PS50110"/>
    </source>
</evidence>
<dbReference type="GO" id="GO:0006935">
    <property type="term" value="P:chemotaxis"/>
    <property type="evidence" value="ECO:0007669"/>
    <property type="project" value="UniProtKB-KW"/>
</dbReference>
<dbReference type="InterPro" id="IPR008248">
    <property type="entry name" value="CheB-like"/>
</dbReference>
<dbReference type="SUPFAM" id="SSF52172">
    <property type="entry name" value="CheY-like"/>
    <property type="match status" value="1"/>
</dbReference>
<dbReference type="SMART" id="SM00448">
    <property type="entry name" value="REC"/>
    <property type="match status" value="1"/>
</dbReference>
<comment type="caution">
    <text evidence="6">Lacks conserved residue(s) required for the propagation of feature annotation.</text>
</comment>
<evidence type="ECO:0000256" key="7">
    <source>
        <dbReference type="PROSITE-ProRule" id="PRU00169"/>
    </source>
</evidence>